<name>E6K0B7_PARDN</name>
<evidence type="ECO:0000256" key="1">
    <source>
        <dbReference type="SAM" id="MobiDB-lite"/>
    </source>
</evidence>
<comment type="caution">
    <text evidence="2">The sequence shown here is derived from an EMBL/GenBank/DDBJ whole genome shotgun (WGS) entry which is preliminary data.</text>
</comment>
<evidence type="ECO:0000313" key="2">
    <source>
        <dbReference type="EMBL" id="EFT84190.1"/>
    </source>
</evidence>
<protein>
    <submittedName>
        <fullName evidence="2">Uncharacterized protein</fullName>
    </submittedName>
</protein>
<sequence length="56" mass="6474">MSLTKSTRLENKASHENPLKGDQREVPEDARRFRAASENLRRPQGVSENKRKINRA</sequence>
<dbReference type="HOGENOM" id="CLU_3010108_0_0_11"/>
<accession>E6K0B7</accession>
<dbReference type="EMBL" id="AEON01000001">
    <property type="protein sequence ID" value="EFT84190.1"/>
    <property type="molecule type" value="Genomic_DNA"/>
</dbReference>
<organism evidence="2 3">
    <name type="scientific">Parascardovia denticolens DSM 10105 = JCM 12538</name>
    <dbReference type="NCBI Taxonomy" id="864564"/>
    <lineage>
        <taxon>Bacteria</taxon>
        <taxon>Bacillati</taxon>
        <taxon>Actinomycetota</taxon>
        <taxon>Actinomycetes</taxon>
        <taxon>Bifidobacteriales</taxon>
        <taxon>Bifidobacteriaceae</taxon>
        <taxon>Parascardovia</taxon>
    </lineage>
</organism>
<evidence type="ECO:0000313" key="3">
    <source>
        <dbReference type="Proteomes" id="UP000004946"/>
    </source>
</evidence>
<feature type="compositionally biased region" description="Basic and acidic residues" evidence="1">
    <location>
        <begin position="7"/>
        <end position="32"/>
    </location>
</feature>
<gene>
    <name evidence="2" type="ORF">HMPREF0620_1195</name>
</gene>
<dbReference type="Proteomes" id="UP000004946">
    <property type="component" value="Chromosome"/>
</dbReference>
<proteinExistence type="predicted"/>
<reference evidence="2 3" key="1">
    <citation type="submission" date="2010-12" db="EMBL/GenBank/DDBJ databases">
        <authorList>
            <person name="Muzny D."/>
            <person name="Qin X."/>
            <person name="Buhay C."/>
            <person name="Dugan-Rocha S."/>
            <person name="Ding Y."/>
            <person name="Chen G."/>
            <person name="Hawes A."/>
            <person name="Holder M."/>
            <person name="Jhangiani S."/>
            <person name="Johnson A."/>
            <person name="Khan Z."/>
            <person name="Li Z."/>
            <person name="Liu W."/>
            <person name="Liu X."/>
            <person name="Perez L."/>
            <person name="Shen H."/>
            <person name="Wang Q."/>
            <person name="Watt J."/>
            <person name="Xi L."/>
            <person name="Xin Y."/>
            <person name="Zhou J."/>
            <person name="Deng J."/>
            <person name="Jiang H."/>
            <person name="Liu Y."/>
            <person name="Qu J."/>
            <person name="Song X.-Z."/>
            <person name="Zhang L."/>
            <person name="Villasana D."/>
            <person name="Johnson A."/>
            <person name="Liu J."/>
            <person name="Liyanage D."/>
            <person name="Lorensuhewa L."/>
            <person name="Robinson T."/>
            <person name="Song A."/>
            <person name="Song B.-B."/>
            <person name="Dinh H."/>
            <person name="Thornton R."/>
            <person name="Coyle M."/>
            <person name="Francisco L."/>
            <person name="Jackson L."/>
            <person name="Javaid M."/>
            <person name="Korchina V."/>
            <person name="Kovar C."/>
            <person name="Mata R."/>
            <person name="Mathew T."/>
            <person name="Ngo R."/>
            <person name="Nguyen L."/>
            <person name="Nguyen N."/>
            <person name="Okwuonu G."/>
            <person name="Ongeri F."/>
            <person name="Pham C."/>
            <person name="Simmons D."/>
            <person name="Wilczek-Boney K."/>
            <person name="Hale W."/>
            <person name="Jakkamsetti A."/>
            <person name="Pham P."/>
            <person name="Ruth R."/>
            <person name="San Lucas F."/>
            <person name="Warren J."/>
            <person name="Zhang J."/>
            <person name="Zhao Z."/>
            <person name="Zhou C."/>
            <person name="Zhu D."/>
            <person name="Lee S."/>
            <person name="Bess C."/>
            <person name="Blankenburg K."/>
            <person name="Forbes L."/>
            <person name="Fu Q."/>
            <person name="Gubbala S."/>
            <person name="Hirani K."/>
            <person name="Jayaseelan J.C."/>
            <person name="Lara F."/>
            <person name="Munidasa M."/>
            <person name="Palculict T."/>
            <person name="Patil S."/>
            <person name="Pu L.-L."/>
            <person name="Saada N."/>
            <person name="Tang L."/>
            <person name="Weissenberger G."/>
            <person name="Zhu Y."/>
            <person name="Hemphill L."/>
            <person name="Shang Y."/>
            <person name="Youmans B."/>
            <person name="Ayvaz T."/>
            <person name="Ross M."/>
            <person name="Santibanez J."/>
            <person name="Aqrawi P."/>
            <person name="Gross S."/>
            <person name="Joshi V."/>
            <person name="Fowler G."/>
            <person name="Nazareth L."/>
            <person name="Reid J."/>
            <person name="Worley K."/>
            <person name="Petrosino J."/>
            <person name="Highlander S."/>
            <person name="Gibbs R."/>
        </authorList>
    </citation>
    <scope>NUCLEOTIDE SEQUENCE [LARGE SCALE GENOMIC DNA]</scope>
    <source>
        <strain evidence="2 3">DSM 10105</strain>
    </source>
</reference>
<dbReference type="AlphaFoldDB" id="E6K0B7"/>
<feature type="region of interest" description="Disordered" evidence="1">
    <location>
        <begin position="1"/>
        <end position="56"/>
    </location>
</feature>
<keyword evidence="3" id="KW-1185">Reference proteome</keyword>